<dbReference type="Pfam" id="PF13833">
    <property type="entry name" value="EF-hand_8"/>
    <property type="match status" value="2"/>
</dbReference>
<reference evidence="5" key="1">
    <citation type="submission" date="2021-02" db="EMBL/GenBank/DDBJ databases">
        <authorList>
            <person name="Nowell W R."/>
        </authorList>
    </citation>
    <scope>NUCLEOTIDE SEQUENCE</scope>
</reference>
<dbReference type="InterPro" id="IPR051581">
    <property type="entry name" value="Ca-bind"/>
</dbReference>
<dbReference type="PROSITE" id="PS00018">
    <property type="entry name" value="EF_HAND_1"/>
    <property type="match status" value="2"/>
</dbReference>
<comment type="caution">
    <text evidence="5">The sequence shown here is derived from an EMBL/GenBank/DDBJ whole genome shotgun (WGS) entry which is preliminary data.</text>
</comment>
<dbReference type="CDD" id="cd00051">
    <property type="entry name" value="EFh"/>
    <property type="match status" value="2"/>
</dbReference>
<dbReference type="InterPro" id="IPR018247">
    <property type="entry name" value="EF_Hand_1_Ca_BS"/>
</dbReference>
<sequence>MILVFRLTVRSISRDELRSLCYDLGYYLSDDELAWAWTIMDKDGSGMIDYNEFAEWWKTSSRFEHLKMPNEKEAILLSRVAEICRSHDTHNTGTLDRAQFTSVCQTLTQEEILNANEHQACNFDEIDRGHDGRINFNELIAWFKNVGSISRDELRSLCYDLGYYLSDDELAWAWTIMDKDGSGMIDYNEFAEWWKTSSRFEHLKMPNEKEANLLSRVAEICRSHDTHNTGTLDRAQFTSVCQALTQEDILNANEHQACNFDEIDRGHDGRINFNELIAWFKNVGLFDMCQQ</sequence>
<dbReference type="GO" id="GO:0005509">
    <property type="term" value="F:calcium ion binding"/>
    <property type="evidence" value="ECO:0007669"/>
    <property type="project" value="InterPro"/>
</dbReference>
<keyword evidence="2" id="KW-0677">Repeat</keyword>
<dbReference type="SUPFAM" id="SSF47473">
    <property type="entry name" value="EF-hand"/>
    <property type="match status" value="2"/>
</dbReference>
<keyword evidence="1" id="KW-0479">Metal-binding</keyword>
<keyword evidence="3" id="KW-0106">Calcium</keyword>
<protein>
    <recommendedName>
        <fullName evidence="4">EF-hand domain-containing protein</fullName>
    </recommendedName>
</protein>
<dbReference type="PANTHER" id="PTHR34524">
    <property type="entry name" value="CALCYPHOSIN"/>
    <property type="match status" value="1"/>
</dbReference>
<dbReference type="PANTHER" id="PTHR34524:SF6">
    <property type="entry name" value="CALCYPHOSINE LIKE"/>
    <property type="match status" value="1"/>
</dbReference>
<feature type="domain" description="EF-hand" evidence="4">
    <location>
        <begin position="165"/>
        <end position="200"/>
    </location>
</feature>
<accession>A0A815CC90</accession>
<dbReference type="PROSITE" id="PS50222">
    <property type="entry name" value="EF_HAND_2"/>
    <property type="match status" value="4"/>
</dbReference>
<feature type="domain" description="EF-hand" evidence="4">
    <location>
        <begin position="28"/>
        <end position="63"/>
    </location>
</feature>
<feature type="domain" description="EF-hand" evidence="4">
    <location>
        <begin position="260"/>
        <end position="286"/>
    </location>
</feature>
<name>A0A815CC90_9BILA</name>
<dbReference type="EMBL" id="CAJNON010000476">
    <property type="protein sequence ID" value="CAF1281588.1"/>
    <property type="molecule type" value="Genomic_DNA"/>
</dbReference>
<organism evidence="5 6">
    <name type="scientific">Adineta steineri</name>
    <dbReference type="NCBI Taxonomy" id="433720"/>
    <lineage>
        <taxon>Eukaryota</taxon>
        <taxon>Metazoa</taxon>
        <taxon>Spiralia</taxon>
        <taxon>Gnathifera</taxon>
        <taxon>Rotifera</taxon>
        <taxon>Eurotatoria</taxon>
        <taxon>Bdelloidea</taxon>
        <taxon>Adinetida</taxon>
        <taxon>Adinetidae</taxon>
        <taxon>Adineta</taxon>
    </lineage>
</organism>
<evidence type="ECO:0000313" key="6">
    <source>
        <dbReference type="Proteomes" id="UP000663891"/>
    </source>
</evidence>
<dbReference type="InterPro" id="IPR002048">
    <property type="entry name" value="EF_hand_dom"/>
</dbReference>
<dbReference type="Pfam" id="PF00036">
    <property type="entry name" value="EF-hand_1"/>
    <property type="match status" value="1"/>
</dbReference>
<evidence type="ECO:0000256" key="1">
    <source>
        <dbReference type="ARBA" id="ARBA00022723"/>
    </source>
</evidence>
<dbReference type="OrthoDB" id="26525at2759"/>
<evidence type="ECO:0000256" key="3">
    <source>
        <dbReference type="ARBA" id="ARBA00022837"/>
    </source>
</evidence>
<dbReference type="Pfam" id="PF13499">
    <property type="entry name" value="EF-hand_7"/>
    <property type="match status" value="1"/>
</dbReference>
<dbReference type="InterPro" id="IPR011992">
    <property type="entry name" value="EF-hand-dom_pair"/>
</dbReference>
<gene>
    <name evidence="5" type="ORF">VCS650_LOCUS29997</name>
</gene>
<dbReference type="Gene3D" id="1.10.238.10">
    <property type="entry name" value="EF-hand"/>
    <property type="match status" value="4"/>
</dbReference>
<evidence type="ECO:0000256" key="2">
    <source>
        <dbReference type="ARBA" id="ARBA00022737"/>
    </source>
</evidence>
<feature type="domain" description="EF-hand" evidence="4">
    <location>
        <begin position="123"/>
        <end position="149"/>
    </location>
</feature>
<dbReference type="AlphaFoldDB" id="A0A815CC90"/>
<dbReference type="SMART" id="SM00054">
    <property type="entry name" value="EFh"/>
    <property type="match status" value="6"/>
</dbReference>
<proteinExistence type="predicted"/>
<dbReference type="Proteomes" id="UP000663891">
    <property type="component" value="Unassembled WGS sequence"/>
</dbReference>
<evidence type="ECO:0000259" key="4">
    <source>
        <dbReference type="PROSITE" id="PS50222"/>
    </source>
</evidence>
<evidence type="ECO:0000313" key="5">
    <source>
        <dbReference type="EMBL" id="CAF1281588.1"/>
    </source>
</evidence>